<dbReference type="AlphaFoldDB" id="A0A8X8A2C8"/>
<keyword evidence="5 7" id="KW-0472">Membrane</keyword>
<evidence type="ECO:0000256" key="7">
    <source>
        <dbReference type="RuleBase" id="RU363122"/>
    </source>
</evidence>
<evidence type="ECO:0000256" key="1">
    <source>
        <dbReference type="ARBA" id="ARBA00004003"/>
    </source>
</evidence>
<protein>
    <recommendedName>
        <fullName evidence="7">Secretory carrier-associated membrane protein</fullName>
        <shortName evidence="7">Secretory carrier membrane protein</shortName>
    </recommendedName>
</protein>
<proteinExistence type="inferred from homology"/>
<feature type="transmembrane region" description="Helical" evidence="7">
    <location>
        <begin position="32"/>
        <end position="58"/>
    </location>
</feature>
<dbReference type="PANTHER" id="PTHR10687">
    <property type="entry name" value="SECRETORY CARRIER-ASSOCIATED MEMBRANE PROTEIN SCAMP"/>
    <property type="match status" value="1"/>
</dbReference>
<evidence type="ECO:0000256" key="2">
    <source>
        <dbReference type="ARBA" id="ARBA00010482"/>
    </source>
</evidence>
<dbReference type="Pfam" id="PF04144">
    <property type="entry name" value="SCAMP"/>
    <property type="match status" value="1"/>
</dbReference>
<comment type="subcellular location">
    <subcellularLocation>
        <location evidence="7">Cell membrane</location>
        <topology evidence="7">Multi-pass membrane protein</topology>
    </subcellularLocation>
    <subcellularLocation>
        <location evidence="7">Cytoplasmic vesicle</location>
        <location evidence="7">Secretory vesicle membrane</location>
        <topology evidence="7">Multi-pass membrane protein</topology>
    </subcellularLocation>
</comment>
<evidence type="ECO:0000313" key="9">
    <source>
        <dbReference type="Proteomes" id="UP000886885"/>
    </source>
</evidence>
<dbReference type="GO" id="GO:0005886">
    <property type="term" value="C:plasma membrane"/>
    <property type="evidence" value="ECO:0007669"/>
    <property type="project" value="UniProtKB-SubCell"/>
</dbReference>
<dbReference type="EMBL" id="JAAWWB010000007">
    <property type="protein sequence ID" value="KAG6778692.1"/>
    <property type="molecule type" value="Genomic_DNA"/>
</dbReference>
<dbReference type="Proteomes" id="UP000886885">
    <property type="component" value="Chromosome 4A"/>
</dbReference>
<keyword evidence="6 7" id="KW-0968">Cytoplasmic vesicle</keyword>
<dbReference type="InterPro" id="IPR007273">
    <property type="entry name" value="SCAMP"/>
</dbReference>
<keyword evidence="3 7" id="KW-0812">Transmembrane</keyword>
<evidence type="ECO:0000256" key="3">
    <source>
        <dbReference type="ARBA" id="ARBA00022692"/>
    </source>
</evidence>
<gene>
    <name evidence="8" type="ORF">POTOM_015035</name>
</gene>
<accession>A0A8X8A2C8</accession>
<comment type="similarity">
    <text evidence="2 7">Belongs to the SCAMP family.</text>
</comment>
<keyword evidence="4 7" id="KW-1133">Transmembrane helix</keyword>
<comment type="function">
    <text evidence="1 7">Probably involved in membrane trafficking.</text>
</comment>
<feature type="transmembrane region" description="Helical" evidence="7">
    <location>
        <begin position="105"/>
        <end position="125"/>
    </location>
</feature>
<organism evidence="8 9">
    <name type="scientific">Populus tomentosa</name>
    <name type="common">Chinese white poplar</name>
    <dbReference type="NCBI Taxonomy" id="118781"/>
    <lineage>
        <taxon>Eukaryota</taxon>
        <taxon>Viridiplantae</taxon>
        <taxon>Streptophyta</taxon>
        <taxon>Embryophyta</taxon>
        <taxon>Tracheophyta</taxon>
        <taxon>Spermatophyta</taxon>
        <taxon>Magnoliopsida</taxon>
        <taxon>eudicotyledons</taxon>
        <taxon>Gunneridae</taxon>
        <taxon>Pentapetalae</taxon>
        <taxon>rosids</taxon>
        <taxon>fabids</taxon>
        <taxon>Malpighiales</taxon>
        <taxon>Salicaceae</taxon>
        <taxon>Saliceae</taxon>
        <taxon>Populus</taxon>
    </lineage>
</organism>
<feature type="transmembrane region" description="Helical" evidence="7">
    <location>
        <begin position="149"/>
        <end position="169"/>
    </location>
</feature>
<keyword evidence="7" id="KW-0813">Transport</keyword>
<keyword evidence="7" id="KW-1003">Cell membrane</keyword>
<evidence type="ECO:0000256" key="6">
    <source>
        <dbReference type="ARBA" id="ARBA00023329"/>
    </source>
</evidence>
<keyword evidence="9" id="KW-1185">Reference proteome</keyword>
<evidence type="ECO:0000256" key="5">
    <source>
        <dbReference type="ARBA" id="ARBA00023136"/>
    </source>
</evidence>
<feature type="transmembrane region" description="Helical" evidence="7">
    <location>
        <begin position="64"/>
        <end position="85"/>
    </location>
</feature>
<dbReference type="GO" id="GO:0032588">
    <property type="term" value="C:trans-Golgi network membrane"/>
    <property type="evidence" value="ECO:0007669"/>
    <property type="project" value="TreeGrafter"/>
</dbReference>
<evidence type="ECO:0000256" key="4">
    <source>
        <dbReference type="ARBA" id="ARBA00022989"/>
    </source>
</evidence>
<dbReference type="GO" id="GO:0015031">
    <property type="term" value="P:protein transport"/>
    <property type="evidence" value="ECO:0007669"/>
    <property type="project" value="InterPro"/>
</dbReference>
<dbReference type="GO" id="GO:0030658">
    <property type="term" value="C:transport vesicle membrane"/>
    <property type="evidence" value="ECO:0007669"/>
    <property type="project" value="UniProtKB-SubCell"/>
</dbReference>
<dbReference type="OrthoDB" id="825483at2759"/>
<sequence length="186" mass="20871">MAAGPYYSSLLFNKVNPFADELDGHLQKLQNVAFLTCLGLTVCLTWNCASVAFVWMVGGVDTKILFLALAYLVCGLPVPAANWLWFRPLRQALRTENTSMFRCFFLFYQLHIAFCMFAAVSPPIIAKGRSLTGIMSASDISGDYGEIGYVYFIGFGWFSLESTLSIWVLHKVYKFYRHGGLALEMV</sequence>
<evidence type="ECO:0000313" key="8">
    <source>
        <dbReference type="EMBL" id="KAG6778692.1"/>
    </source>
</evidence>
<comment type="caution">
    <text evidence="8">The sequence shown here is derived from an EMBL/GenBank/DDBJ whole genome shotgun (WGS) entry which is preliminary data.</text>
</comment>
<reference evidence="8" key="1">
    <citation type="journal article" date="2020" name="bioRxiv">
        <title>Hybrid origin of Populus tomentosa Carr. identified through genome sequencing and phylogenomic analysis.</title>
        <authorList>
            <person name="An X."/>
            <person name="Gao K."/>
            <person name="Chen Z."/>
            <person name="Li J."/>
            <person name="Yang X."/>
            <person name="Yang X."/>
            <person name="Zhou J."/>
            <person name="Guo T."/>
            <person name="Zhao T."/>
            <person name="Huang S."/>
            <person name="Miao D."/>
            <person name="Khan W.U."/>
            <person name="Rao P."/>
            <person name="Ye M."/>
            <person name="Lei B."/>
            <person name="Liao W."/>
            <person name="Wang J."/>
            <person name="Ji L."/>
            <person name="Li Y."/>
            <person name="Guo B."/>
            <person name="Mustafa N.S."/>
            <person name="Li S."/>
            <person name="Yun Q."/>
            <person name="Keller S.R."/>
            <person name="Mao J."/>
            <person name="Zhang R."/>
            <person name="Strauss S.H."/>
        </authorList>
    </citation>
    <scope>NUCLEOTIDE SEQUENCE</scope>
    <source>
        <strain evidence="8">GM15</strain>
        <tissue evidence="8">Leaf</tissue>
    </source>
</reference>
<dbReference type="GO" id="GO:0055038">
    <property type="term" value="C:recycling endosome membrane"/>
    <property type="evidence" value="ECO:0007669"/>
    <property type="project" value="TreeGrafter"/>
</dbReference>
<name>A0A8X8A2C8_POPTO</name>
<dbReference type="PANTHER" id="PTHR10687:SF75">
    <property type="entry name" value="SECRETORY CARRIER-ASSOCIATED MEMBRANE PROTEIN 5"/>
    <property type="match status" value="1"/>
</dbReference>